<name>A0AAV1SSJ1_9ROSI</name>
<evidence type="ECO:0000256" key="1">
    <source>
        <dbReference type="SAM" id="Phobius"/>
    </source>
</evidence>
<reference evidence="2 3" key="1">
    <citation type="submission" date="2024-01" db="EMBL/GenBank/DDBJ databases">
        <authorList>
            <person name="Waweru B."/>
        </authorList>
    </citation>
    <scope>NUCLEOTIDE SEQUENCE [LARGE SCALE GENOMIC DNA]</scope>
</reference>
<feature type="transmembrane region" description="Helical" evidence="1">
    <location>
        <begin position="6"/>
        <end position="26"/>
    </location>
</feature>
<keyword evidence="3" id="KW-1185">Reference proteome</keyword>
<dbReference type="Proteomes" id="UP001314170">
    <property type="component" value="Unassembled WGS sequence"/>
</dbReference>
<keyword evidence="1" id="KW-0472">Membrane</keyword>
<evidence type="ECO:0000313" key="2">
    <source>
        <dbReference type="EMBL" id="CAK7356128.1"/>
    </source>
</evidence>
<protein>
    <submittedName>
        <fullName evidence="2">Uncharacterized protein</fullName>
    </submittedName>
</protein>
<organism evidence="2 3">
    <name type="scientific">Dovyalis caffra</name>
    <dbReference type="NCBI Taxonomy" id="77055"/>
    <lineage>
        <taxon>Eukaryota</taxon>
        <taxon>Viridiplantae</taxon>
        <taxon>Streptophyta</taxon>
        <taxon>Embryophyta</taxon>
        <taxon>Tracheophyta</taxon>
        <taxon>Spermatophyta</taxon>
        <taxon>Magnoliopsida</taxon>
        <taxon>eudicotyledons</taxon>
        <taxon>Gunneridae</taxon>
        <taxon>Pentapetalae</taxon>
        <taxon>rosids</taxon>
        <taxon>fabids</taxon>
        <taxon>Malpighiales</taxon>
        <taxon>Salicaceae</taxon>
        <taxon>Flacourtieae</taxon>
        <taxon>Dovyalis</taxon>
    </lineage>
</organism>
<dbReference type="EMBL" id="CAWUPB010001197">
    <property type="protein sequence ID" value="CAK7356128.1"/>
    <property type="molecule type" value="Genomic_DNA"/>
</dbReference>
<comment type="caution">
    <text evidence="2">The sequence shown here is derived from an EMBL/GenBank/DDBJ whole genome shotgun (WGS) entry which is preliminary data.</text>
</comment>
<sequence length="213" mass="23824">MCYQQASTYGFCFFVGLSCVVFLIFVTYQDLKHGPDTVKPSLNISSLTFTELHLGTGNSKKLDVVWNASLNVFAKSPKPSASFRTNRGSFAVIKYKDFSVSCGELVEHEKELRMGVGNVATLQFQSEPCGFSNQMEEELGTQLSNDLNQKQVRLGLNLKFRFSFKNRAWSWANVLVTSFCDNLLIQSDTAQGQWLFKENGSSACKVNTPVIIQ</sequence>
<keyword evidence="1" id="KW-1133">Transmembrane helix</keyword>
<keyword evidence="1" id="KW-0812">Transmembrane</keyword>
<gene>
    <name evidence="2" type="ORF">DCAF_LOCUS26397</name>
</gene>
<evidence type="ECO:0000313" key="3">
    <source>
        <dbReference type="Proteomes" id="UP001314170"/>
    </source>
</evidence>
<accession>A0AAV1SSJ1</accession>
<proteinExistence type="predicted"/>
<dbReference type="AlphaFoldDB" id="A0AAV1SSJ1"/>